<keyword evidence="1" id="KW-0472">Membrane</keyword>
<organism evidence="4">
    <name type="scientific">Aplanochytrium stocchinoi</name>
    <dbReference type="NCBI Taxonomy" id="215587"/>
    <lineage>
        <taxon>Eukaryota</taxon>
        <taxon>Sar</taxon>
        <taxon>Stramenopiles</taxon>
        <taxon>Bigyra</taxon>
        <taxon>Labyrinthulomycetes</taxon>
        <taxon>Thraustochytrida</taxon>
        <taxon>Thraustochytriidae</taxon>
        <taxon>Aplanochytrium</taxon>
    </lineage>
</organism>
<dbReference type="InterPro" id="IPR012334">
    <property type="entry name" value="Pectin_lyas_fold"/>
</dbReference>
<dbReference type="InterPro" id="IPR011050">
    <property type="entry name" value="Pectin_lyase_fold/virulence"/>
</dbReference>
<name>A0A7S3PNR5_9STRA</name>
<reference evidence="4" key="1">
    <citation type="submission" date="2021-01" db="EMBL/GenBank/DDBJ databases">
        <authorList>
            <person name="Corre E."/>
            <person name="Pelletier E."/>
            <person name="Niang G."/>
            <person name="Scheremetjew M."/>
            <person name="Finn R."/>
            <person name="Kale V."/>
            <person name="Holt S."/>
            <person name="Cochrane G."/>
            <person name="Meng A."/>
            <person name="Brown T."/>
            <person name="Cohen L."/>
        </authorList>
    </citation>
    <scope>NUCLEOTIDE SEQUENCE</scope>
    <source>
        <strain evidence="4">GSBS06</strain>
    </source>
</reference>
<dbReference type="EMBL" id="HBIN01020406">
    <property type="protein sequence ID" value="CAE0445579.1"/>
    <property type="molecule type" value="Transcribed_RNA"/>
</dbReference>
<evidence type="ECO:0000256" key="1">
    <source>
        <dbReference type="SAM" id="Phobius"/>
    </source>
</evidence>
<evidence type="ECO:0000256" key="2">
    <source>
        <dbReference type="SAM" id="SignalP"/>
    </source>
</evidence>
<feature type="signal peptide" evidence="2">
    <location>
        <begin position="1"/>
        <end position="32"/>
    </location>
</feature>
<dbReference type="InterPro" id="IPR006626">
    <property type="entry name" value="PbH1"/>
</dbReference>
<feature type="domain" description="Right handed beta helix" evidence="3">
    <location>
        <begin position="110"/>
        <end position="251"/>
    </location>
</feature>
<dbReference type="Pfam" id="PF13229">
    <property type="entry name" value="Beta_helix"/>
    <property type="match status" value="1"/>
</dbReference>
<feature type="transmembrane region" description="Helical" evidence="1">
    <location>
        <begin position="359"/>
        <end position="384"/>
    </location>
</feature>
<keyword evidence="2" id="KW-0732">Signal</keyword>
<dbReference type="SMART" id="SM00710">
    <property type="entry name" value="PbH1"/>
    <property type="match status" value="5"/>
</dbReference>
<evidence type="ECO:0000259" key="3">
    <source>
        <dbReference type="Pfam" id="PF13229"/>
    </source>
</evidence>
<dbReference type="InterPro" id="IPR039448">
    <property type="entry name" value="Beta_helix"/>
</dbReference>
<evidence type="ECO:0000313" key="4">
    <source>
        <dbReference type="EMBL" id="CAE0445579.1"/>
    </source>
</evidence>
<sequence length="402" mass="43744">MRSRLFASTFHGAAALLLLCFYCSLELWPALASPPVSGDWQINSNTEVVDLEEILPEAIVVTDGVTFTVHNSIFSFPSAANKAAIHCQGPNAKIVLNGTTLKDMPQAGVTGCVQIEITDSIIESGVSPTCAEAQCYEAVGLDGQSVEGFVENSVVRNFYKNIFMAGVSNLRITNSLFEHSKDSPGEDGELQFVEPNTAQGVTWEGGFLLLENNLIQDLTYDALELYSVANVTFKNNIVKNVGSGFHFDRGHDNSGDVRLIHALSNTFEDSSIRMEYTHDSIIDSNTFIGTNSVVQCKHCSGIVIRNNKFDVSLCYAIHISDSKDVTLENNEGTDSFVSSFKALAVNPGCVFTSGSPQSIGAIIVAFMVLFSLLGSFAFCVRCCIKRLKRKNKDKEEIGLMKP</sequence>
<protein>
    <recommendedName>
        <fullName evidence="3">Right handed beta helix domain-containing protein</fullName>
    </recommendedName>
</protein>
<keyword evidence="1" id="KW-0812">Transmembrane</keyword>
<dbReference type="Gene3D" id="2.160.20.10">
    <property type="entry name" value="Single-stranded right-handed beta-helix, Pectin lyase-like"/>
    <property type="match status" value="1"/>
</dbReference>
<feature type="chain" id="PRO_5031225985" description="Right handed beta helix domain-containing protein" evidence="2">
    <location>
        <begin position="33"/>
        <end position="402"/>
    </location>
</feature>
<accession>A0A7S3PNR5</accession>
<gene>
    <name evidence="4" type="ORF">ASTO00021_LOCUS15590</name>
</gene>
<dbReference type="AlphaFoldDB" id="A0A7S3PNR5"/>
<dbReference type="SUPFAM" id="SSF51126">
    <property type="entry name" value="Pectin lyase-like"/>
    <property type="match status" value="1"/>
</dbReference>
<proteinExistence type="predicted"/>
<keyword evidence="1" id="KW-1133">Transmembrane helix</keyword>